<dbReference type="HOGENOM" id="CLU_002755_1_2_10"/>
<dbReference type="InterPro" id="IPR001036">
    <property type="entry name" value="Acrflvin-R"/>
</dbReference>
<feature type="transmembrane region" description="Helical" evidence="2">
    <location>
        <begin position="1022"/>
        <end position="1045"/>
    </location>
</feature>
<proteinExistence type="inferred from homology"/>
<dbReference type="STRING" id="471854.Dfer_3160"/>
<protein>
    <submittedName>
        <fullName evidence="5">Efflux transporter, RND family, MFP subunit</fullName>
    </submittedName>
</protein>
<dbReference type="InterPro" id="IPR058647">
    <property type="entry name" value="BSH_CzcB-like"/>
</dbReference>
<keyword evidence="6" id="KW-1185">Reference proteome</keyword>
<dbReference type="Pfam" id="PF25954">
    <property type="entry name" value="Beta-barrel_RND_2"/>
    <property type="match status" value="1"/>
</dbReference>
<dbReference type="Gene3D" id="1.10.287.470">
    <property type="entry name" value="Helix hairpin bin"/>
    <property type="match status" value="1"/>
</dbReference>
<dbReference type="KEGG" id="dfe:Dfer_3160"/>
<feature type="domain" description="CusB-like beta-barrel" evidence="3">
    <location>
        <begin position="1315"/>
        <end position="1389"/>
    </location>
</feature>
<organism evidence="5 6">
    <name type="scientific">Dyadobacter fermentans (strain ATCC 700827 / DSM 18053 / CIP 107007 / KCTC 52180 / NS114)</name>
    <dbReference type="NCBI Taxonomy" id="471854"/>
    <lineage>
        <taxon>Bacteria</taxon>
        <taxon>Pseudomonadati</taxon>
        <taxon>Bacteroidota</taxon>
        <taxon>Cytophagia</taxon>
        <taxon>Cytophagales</taxon>
        <taxon>Spirosomataceae</taxon>
        <taxon>Dyadobacter</taxon>
    </lineage>
</organism>
<feature type="transmembrane region" description="Helical" evidence="2">
    <location>
        <begin position="386"/>
        <end position="410"/>
    </location>
</feature>
<dbReference type="Pfam" id="PF25973">
    <property type="entry name" value="BSH_CzcB"/>
    <property type="match status" value="1"/>
</dbReference>
<dbReference type="eggNOG" id="COG0841">
    <property type="taxonomic scope" value="Bacteria"/>
</dbReference>
<comment type="similarity">
    <text evidence="1">Belongs to the membrane fusion protein (MFP) (TC 8.A.1) family.</text>
</comment>
<dbReference type="Gene3D" id="1.20.1640.10">
    <property type="entry name" value="Multidrug efflux transporter AcrB transmembrane domain"/>
    <property type="match status" value="2"/>
</dbReference>
<gene>
    <name evidence="5" type="ordered locus">Dfer_3160</name>
</gene>
<feature type="transmembrane region" description="Helical" evidence="2">
    <location>
        <begin position="1077"/>
        <end position="1094"/>
    </location>
</feature>
<dbReference type="EMBL" id="CP001619">
    <property type="protein sequence ID" value="ACT94373.1"/>
    <property type="molecule type" value="Genomic_DNA"/>
</dbReference>
<feature type="transmembrane region" description="Helical" evidence="2">
    <location>
        <begin position="544"/>
        <end position="564"/>
    </location>
</feature>
<evidence type="ECO:0000256" key="1">
    <source>
        <dbReference type="ARBA" id="ARBA00009477"/>
    </source>
</evidence>
<dbReference type="Gene3D" id="3.30.70.1320">
    <property type="entry name" value="Multidrug efflux transporter AcrB pore domain like"/>
    <property type="match status" value="1"/>
</dbReference>
<keyword evidence="2" id="KW-0812">Transmembrane</keyword>
<keyword evidence="2" id="KW-0472">Membrane</keyword>
<dbReference type="SUPFAM" id="SSF82714">
    <property type="entry name" value="Multidrug efflux transporter AcrB TolC docking domain, DN and DC subdomains"/>
    <property type="match status" value="2"/>
</dbReference>
<dbReference type="Proteomes" id="UP000002011">
    <property type="component" value="Chromosome"/>
</dbReference>
<feature type="transmembrane region" description="Helical" evidence="2">
    <location>
        <begin position="431"/>
        <end position="451"/>
    </location>
</feature>
<dbReference type="Gene3D" id="2.40.50.100">
    <property type="match status" value="1"/>
</dbReference>
<dbReference type="InterPro" id="IPR027463">
    <property type="entry name" value="AcrB_DN_DC_subdom"/>
</dbReference>
<sequence length="1460" mass="157898">MYQLIRTALRQPISIVVVVIGILFFSVLSIRSIPVDIFPNLDLPTIYVVQPYGGMAPDQMDGFIATRYQDHFLYVSGIRDVDVKTIQGLSLIKLSFYPGTDMAQAAAEVANNVSRAKAYMPEGTVPPQVVRFDASSVPIGQMVFESASRSLNEIQDFASSRVRPMFSRIEGVSSPPPFGGNQRTIVVRVDPERIRSYHLTPEEVIKSIIANNQPSPAGNIRMGDKTLMTPVNSLIKKPEDFLNIPIRVGAGPTVFIRDVGVVEDGADVTVSYALINGRRAVYIPVVKKSDASTLDVVNNIRAALPQLRNAVPEDVKISYEFDQSVYVTNSLKSLITEGILGALLTGLMVLLFLRDWRSVIIVIVTIPISILSAVILMNLFGQTINIMTLSGLALAIGVLVDQATVTIENIHQHQEMGKPKEQAIWDACKEIAFPEFLILLAILAVFAPSFVMSGIPRSMFLPLSLAVGFAMIASFLLSQTLVPVLANWLLKDHPHHEAPTLALDSQEIKDVIEEGEHPSLPPTGFEKFKLKYLNVLNGIMGKRLIVPVYLVGTIALIVGGFFLIGTDILPKANSHQFQMRMRVPDGTRVERTEEATLKVLNLIQSEVGKGNVEISSAYVGTVPSSYGTSNIFVFNSGPHEAVLQVSLKEEFPVRMDALKEKLRARIAKEIPNLAISFEPIELVDKIMSQGASTPIEVSVAAKDVEEAGRFARKIRKEMEQIAFLRDVQIAQPLEYPVLDVKIDRERAGQLGITSTQVARSMVAATSSSRFTDKNLWLDDAKGLAYQVQVQIPEYQMTSVEDIGTIPLKTGVSNPLLADVATFSEKTAPGEYDRAGPNRLVTVTANIHQKDLGAATTAVQKAIKNAGESPRGVIVELKGQTDLLTETLSSLQTGLLIAVVIMFLLLAATYQSFKLSLVVLSTIPAVVVGSIGLLLLTGATLNLQSYMGLIMSVGVSVANAILMVTNAENLRLQLQDAHKAVTLAAGSRIRPILMTSIAMIAGMVPMASGMGEGGDQIAPLGQAVIGGLIASTLASLLILPAVFTLVQRKASVNSVSLDPEDPESNFFRKKLQTSVSMNTLKSILILITVAVGLSACSSTAETSDSHEAKSAGEAAAGSAKESAAVELAYVKSMKPARQVALPGELKPWNKVSIHPKVKGFVKTVNVDRGTFVKKGQVLSVLEAPEVISELSQAKAQLIAAEAALHEITTRYQATALTYSRLQKTNRTEGAVSLNELDLAKARAAADSAAMSVAKGNVQAARSFMETKTELSRYLTVTAPFDGIITERNISPGALVGPGEGGAKPLFILEDHTKLRLTLAIPENMSSAIPNKGEVSFTVSASPEKVYKAVYARSSRTLTEENRSMMTEFDVNNRSNELKAGMYAQVQLNTERTGNTLFVPTTAVVNSSEQVFVIRDKGKKAEWVPVKRGVVVDTLVEVFGDLHDGDAIVKKASEEYRNGEDL</sequence>
<dbReference type="Pfam" id="PF00873">
    <property type="entry name" value="ACR_tran"/>
    <property type="match status" value="1"/>
</dbReference>
<dbReference type="PANTHER" id="PTHR32063:SF8">
    <property type="entry name" value="CATION EFFLUX PROTEIN"/>
    <property type="match status" value="1"/>
</dbReference>
<dbReference type="eggNOG" id="COG0845">
    <property type="taxonomic scope" value="Bacteria"/>
</dbReference>
<keyword evidence="2" id="KW-1133">Transmembrane helix</keyword>
<feature type="transmembrane region" description="Helical" evidence="2">
    <location>
        <begin position="944"/>
        <end position="963"/>
    </location>
</feature>
<accession>C6W795</accession>
<feature type="domain" description="CzcB-like barrel-sandwich hybrid" evidence="4">
    <location>
        <begin position="1150"/>
        <end position="1295"/>
    </location>
</feature>
<evidence type="ECO:0000313" key="5">
    <source>
        <dbReference type="EMBL" id="ACT94373.1"/>
    </source>
</evidence>
<evidence type="ECO:0000313" key="6">
    <source>
        <dbReference type="Proteomes" id="UP000002011"/>
    </source>
</evidence>
<evidence type="ECO:0000256" key="2">
    <source>
        <dbReference type="SAM" id="Phobius"/>
    </source>
</evidence>
<name>C6W795_DYAFD</name>
<dbReference type="RefSeq" id="WP_015812618.1">
    <property type="nucleotide sequence ID" value="NC_013037.1"/>
</dbReference>
<evidence type="ECO:0000259" key="4">
    <source>
        <dbReference type="Pfam" id="PF25973"/>
    </source>
</evidence>
<feature type="transmembrane region" description="Helical" evidence="2">
    <location>
        <begin position="463"/>
        <end position="490"/>
    </location>
</feature>
<dbReference type="SUPFAM" id="SSF82693">
    <property type="entry name" value="Multidrug efflux transporter AcrB pore domain, PN1, PN2, PC1 and PC2 subdomains"/>
    <property type="match status" value="2"/>
</dbReference>
<dbReference type="NCBIfam" id="TIGR01730">
    <property type="entry name" value="RND_mfp"/>
    <property type="match status" value="1"/>
</dbReference>
<dbReference type="Gene3D" id="3.30.2090.10">
    <property type="entry name" value="Multidrug efflux transporter AcrB TolC docking domain, DN and DC subdomains"/>
    <property type="match status" value="2"/>
</dbReference>
<dbReference type="SUPFAM" id="SSF82866">
    <property type="entry name" value="Multidrug efflux transporter AcrB transmembrane domain"/>
    <property type="match status" value="2"/>
</dbReference>
<feature type="transmembrane region" description="Helical" evidence="2">
    <location>
        <begin position="916"/>
        <end position="938"/>
    </location>
</feature>
<evidence type="ECO:0000259" key="3">
    <source>
        <dbReference type="Pfam" id="PF25954"/>
    </source>
</evidence>
<dbReference type="Gene3D" id="2.40.30.170">
    <property type="match status" value="1"/>
</dbReference>
<dbReference type="InterPro" id="IPR006143">
    <property type="entry name" value="RND_pump_MFP"/>
</dbReference>
<dbReference type="Gene3D" id="3.30.70.1430">
    <property type="entry name" value="Multidrug efflux transporter AcrB pore domain"/>
    <property type="match status" value="2"/>
</dbReference>
<dbReference type="InterPro" id="IPR058792">
    <property type="entry name" value="Beta-barrel_RND_2"/>
</dbReference>
<dbReference type="GO" id="GO:0005886">
    <property type="term" value="C:plasma membrane"/>
    <property type="evidence" value="ECO:0007669"/>
    <property type="project" value="TreeGrafter"/>
</dbReference>
<dbReference type="GO" id="GO:0042910">
    <property type="term" value="F:xenobiotic transmembrane transporter activity"/>
    <property type="evidence" value="ECO:0007669"/>
    <property type="project" value="TreeGrafter"/>
</dbReference>
<feature type="transmembrane region" description="Helical" evidence="2">
    <location>
        <begin position="890"/>
        <end position="909"/>
    </location>
</feature>
<dbReference type="OrthoDB" id="9757876at2"/>
<dbReference type="Gene3D" id="2.40.420.20">
    <property type="match status" value="1"/>
</dbReference>
<feature type="transmembrane region" description="Helical" evidence="2">
    <location>
        <begin position="334"/>
        <end position="353"/>
    </location>
</feature>
<feature type="transmembrane region" description="Helical" evidence="2">
    <location>
        <begin position="12"/>
        <end position="30"/>
    </location>
</feature>
<dbReference type="Gene3D" id="3.30.70.1440">
    <property type="entry name" value="Multidrug efflux transporter AcrB pore domain"/>
    <property type="match status" value="1"/>
</dbReference>
<dbReference type="PRINTS" id="PR00702">
    <property type="entry name" value="ACRIFLAVINRP"/>
</dbReference>
<feature type="transmembrane region" description="Helical" evidence="2">
    <location>
        <begin position="360"/>
        <end position="380"/>
    </location>
</feature>
<dbReference type="PANTHER" id="PTHR32063">
    <property type="match status" value="1"/>
</dbReference>
<feature type="transmembrane region" description="Helical" evidence="2">
    <location>
        <begin position="991"/>
        <end position="1010"/>
    </location>
</feature>
<dbReference type="SUPFAM" id="SSF111369">
    <property type="entry name" value="HlyD-like secretion proteins"/>
    <property type="match status" value="1"/>
</dbReference>
<reference evidence="5 6" key="1">
    <citation type="journal article" date="2009" name="Stand. Genomic Sci.">
        <title>Complete genome sequence of Dyadobacter fermentans type strain (NS114).</title>
        <authorList>
            <person name="Lang E."/>
            <person name="Lapidus A."/>
            <person name="Chertkov O."/>
            <person name="Brettin T."/>
            <person name="Detter J.C."/>
            <person name="Han C."/>
            <person name="Copeland A."/>
            <person name="Glavina Del Rio T."/>
            <person name="Nolan M."/>
            <person name="Chen F."/>
            <person name="Lucas S."/>
            <person name="Tice H."/>
            <person name="Cheng J.F."/>
            <person name="Land M."/>
            <person name="Hauser L."/>
            <person name="Chang Y.J."/>
            <person name="Jeffries C.D."/>
            <person name="Kopitz M."/>
            <person name="Bruce D."/>
            <person name="Goodwin L."/>
            <person name="Pitluck S."/>
            <person name="Ovchinnikova G."/>
            <person name="Pati A."/>
            <person name="Ivanova N."/>
            <person name="Mavrommatis K."/>
            <person name="Chen A."/>
            <person name="Palaniappan K."/>
            <person name="Chain P."/>
            <person name="Bristow J."/>
            <person name="Eisen J.A."/>
            <person name="Markowitz V."/>
            <person name="Hugenholtz P."/>
            <person name="Goker M."/>
            <person name="Rohde M."/>
            <person name="Kyrpides N.C."/>
            <person name="Klenk H.P."/>
        </authorList>
    </citation>
    <scope>NUCLEOTIDE SEQUENCE [LARGE SCALE GENOMIC DNA]</scope>
    <source>
        <strain evidence="6">ATCC 700827 / DSM 18053 / CIP 107007 / KCTC 52180 / NS114</strain>
    </source>
</reference>